<dbReference type="Pfam" id="PF02882">
    <property type="entry name" value="THF_DHG_CYH_C"/>
    <property type="match status" value="1"/>
</dbReference>
<evidence type="ECO:0000256" key="2">
    <source>
        <dbReference type="ARBA" id="ARBA00022563"/>
    </source>
</evidence>
<dbReference type="FunFam" id="3.40.50.720:FF:000094">
    <property type="entry name" value="Bifunctional protein FolD"/>
    <property type="match status" value="1"/>
</dbReference>
<keyword evidence="5 12" id="KW-0378">Hydrolase</keyword>
<dbReference type="PRINTS" id="PR00085">
    <property type="entry name" value="THFDHDRGNASE"/>
</dbReference>
<keyword evidence="7 12" id="KW-0560">Oxidoreductase</keyword>
<evidence type="ECO:0000256" key="6">
    <source>
        <dbReference type="ARBA" id="ARBA00022857"/>
    </source>
</evidence>
<comment type="caution">
    <text evidence="12">Lacks conserved residue(s) required for the propagation of feature annotation.</text>
</comment>
<dbReference type="Proteomes" id="UP000051790">
    <property type="component" value="Unassembled WGS sequence"/>
</dbReference>
<sequence length="285" mass="30386">MTTVLDGKQTANDLMIALKQTVDELKTKGVTPGLAVILVGEDPASAIYVRNKHRRADGLGIRSLQISMPKTTTETELLNKIEELNEDPTIDGILVQLPLPADIDEQKVIEAIDPNKDVDGFHPMNVGKLWTNMPQVVASTPYGIMTLLDHYHIDVTGMNAVIVGRSNIVGRPMAALLLNHSATVTIAHSKTKDLAKVCAQADLLVVATGRAEMITADMVKPGAIVIDVGMDRNAEGKLVGDVNYAQVAPIASAITPVPGGVGPMTIASLMLQTVELAKRRVHADA</sequence>
<evidence type="ECO:0000256" key="1">
    <source>
        <dbReference type="ARBA" id="ARBA00004777"/>
    </source>
</evidence>
<dbReference type="InterPro" id="IPR020867">
    <property type="entry name" value="THF_DH/CycHdrlase_CS"/>
</dbReference>
<dbReference type="UniPathway" id="UPA00193"/>
<evidence type="ECO:0000259" key="13">
    <source>
        <dbReference type="Pfam" id="PF00763"/>
    </source>
</evidence>
<keyword evidence="4 12" id="KW-0658">Purine biosynthesis</keyword>
<comment type="similarity">
    <text evidence="12">Belongs to the tetrahydrofolate dehydrogenase/cyclohydrolase family.</text>
</comment>
<keyword evidence="16" id="KW-1185">Reference proteome</keyword>
<gene>
    <name evidence="12" type="primary">folD</name>
    <name evidence="15" type="ORF">FD01_GL001313</name>
</gene>
<dbReference type="GO" id="GO:0035999">
    <property type="term" value="P:tetrahydrofolate interconversion"/>
    <property type="evidence" value="ECO:0007669"/>
    <property type="project" value="UniProtKB-UniRule"/>
</dbReference>
<comment type="catalytic activity">
    <reaction evidence="12">
        <text>(6R)-5,10-methylene-5,6,7,8-tetrahydrofolate + NADP(+) = (6R)-5,10-methenyltetrahydrofolate + NADPH</text>
        <dbReference type="Rhea" id="RHEA:22812"/>
        <dbReference type="ChEBI" id="CHEBI:15636"/>
        <dbReference type="ChEBI" id="CHEBI:57455"/>
        <dbReference type="ChEBI" id="CHEBI:57783"/>
        <dbReference type="ChEBI" id="CHEBI:58349"/>
        <dbReference type="EC" id="1.5.1.5"/>
    </reaction>
</comment>
<evidence type="ECO:0000256" key="4">
    <source>
        <dbReference type="ARBA" id="ARBA00022755"/>
    </source>
</evidence>
<keyword evidence="8 12" id="KW-0368">Histidine biosynthesis</keyword>
<comment type="catalytic activity">
    <reaction evidence="11 12">
        <text>(6R)-5,10-methenyltetrahydrofolate + H2O = (6R)-10-formyltetrahydrofolate + H(+)</text>
        <dbReference type="Rhea" id="RHEA:23700"/>
        <dbReference type="ChEBI" id="CHEBI:15377"/>
        <dbReference type="ChEBI" id="CHEBI:15378"/>
        <dbReference type="ChEBI" id="CHEBI:57455"/>
        <dbReference type="ChEBI" id="CHEBI:195366"/>
        <dbReference type="EC" id="3.5.4.9"/>
    </reaction>
</comment>
<evidence type="ECO:0000259" key="14">
    <source>
        <dbReference type="Pfam" id="PF02882"/>
    </source>
</evidence>
<dbReference type="GO" id="GO:0006164">
    <property type="term" value="P:purine nucleotide biosynthetic process"/>
    <property type="evidence" value="ECO:0007669"/>
    <property type="project" value="UniProtKB-KW"/>
</dbReference>
<keyword evidence="10 12" id="KW-0511">Multifunctional enzyme</keyword>
<dbReference type="InterPro" id="IPR020631">
    <property type="entry name" value="THF_DH/CycHdrlase_NAD-bd_dom"/>
</dbReference>
<evidence type="ECO:0000256" key="10">
    <source>
        <dbReference type="ARBA" id="ARBA00023268"/>
    </source>
</evidence>
<dbReference type="GO" id="GO:0004488">
    <property type="term" value="F:methylenetetrahydrofolate dehydrogenase (NADP+) activity"/>
    <property type="evidence" value="ECO:0007669"/>
    <property type="project" value="UniProtKB-UniRule"/>
</dbReference>
<dbReference type="Gene3D" id="3.40.50.720">
    <property type="entry name" value="NAD(P)-binding Rossmann-like Domain"/>
    <property type="match status" value="1"/>
</dbReference>
<dbReference type="NCBIfam" id="NF010783">
    <property type="entry name" value="PRK14186.1"/>
    <property type="match status" value="1"/>
</dbReference>
<dbReference type="RefSeq" id="WP_056962310.1">
    <property type="nucleotide sequence ID" value="NZ_AZEU01000018.1"/>
</dbReference>
<dbReference type="FunFam" id="3.40.50.10860:FF:000001">
    <property type="entry name" value="Bifunctional protein FolD"/>
    <property type="match status" value="1"/>
</dbReference>
<evidence type="ECO:0000256" key="8">
    <source>
        <dbReference type="ARBA" id="ARBA00023102"/>
    </source>
</evidence>
<dbReference type="PANTHER" id="PTHR48099">
    <property type="entry name" value="C-1-TETRAHYDROFOLATE SYNTHASE, CYTOPLASMIC-RELATED"/>
    <property type="match status" value="1"/>
</dbReference>
<evidence type="ECO:0000256" key="11">
    <source>
        <dbReference type="ARBA" id="ARBA00036357"/>
    </source>
</evidence>
<dbReference type="PATRIC" id="fig|1423769.4.peg.1413"/>
<dbReference type="PROSITE" id="PS00766">
    <property type="entry name" value="THF_DHG_CYH_1"/>
    <property type="match status" value="1"/>
</dbReference>
<dbReference type="PROSITE" id="PS00767">
    <property type="entry name" value="THF_DHG_CYH_2"/>
    <property type="match status" value="1"/>
</dbReference>
<evidence type="ECO:0000313" key="15">
    <source>
        <dbReference type="EMBL" id="KRL53210.1"/>
    </source>
</evidence>
<protein>
    <recommendedName>
        <fullName evidence="12">Bifunctional protein FolD</fullName>
    </recommendedName>
    <domain>
        <recommendedName>
            <fullName evidence="12">Methylenetetrahydrofolate dehydrogenase</fullName>
            <ecNumber evidence="12">1.5.1.5</ecNumber>
        </recommendedName>
    </domain>
    <domain>
        <recommendedName>
            <fullName evidence="12">Methenyltetrahydrofolate cyclohydrolase</fullName>
            <ecNumber evidence="12">3.5.4.9</ecNumber>
        </recommendedName>
    </domain>
</protein>
<evidence type="ECO:0000256" key="9">
    <source>
        <dbReference type="ARBA" id="ARBA00023167"/>
    </source>
</evidence>
<comment type="subunit">
    <text evidence="12">Homodimer.</text>
</comment>
<dbReference type="AlphaFoldDB" id="A0A0R1RER3"/>
<evidence type="ECO:0000256" key="12">
    <source>
        <dbReference type="HAMAP-Rule" id="MF_01576"/>
    </source>
</evidence>
<dbReference type="GO" id="GO:0004477">
    <property type="term" value="F:methenyltetrahydrofolate cyclohydrolase activity"/>
    <property type="evidence" value="ECO:0007669"/>
    <property type="project" value="UniProtKB-UniRule"/>
</dbReference>
<name>A0A0R1RER3_9LACO</name>
<dbReference type="PANTHER" id="PTHR48099:SF5">
    <property type="entry name" value="C-1-TETRAHYDROFOLATE SYNTHASE, CYTOPLASMIC"/>
    <property type="match status" value="1"/>
</dbReference>
<comment type="caution">
    <text evidence="15">The sequence shown here is derived from an EMBL/GenBank/DDBJ whole genome shotgun (WGS) entry which is preliminary data.</text>
</comment>
<accession>A0A0R1RER3</accession>
<dbReference type="Pfam" id="PF00763">
    <property type="entry name" value="THF_DHG_CYH"/>
    <property type="match status" value="1"/>
</dbReference>
<evidence type="ECO:0000256" key="3">
    <source>
        <dbReference type="ARBA" id="ARBA00022605"/>
    </source>
</evidence>
<dbReference type="SUPFAM" id="SSF53223">
    <property type="entry name" value="Aminoacid dehydrogenase-like, N-terminal domain"/>
    <property type="match status" value="1"/>
</dbReference>
<evidence type="ECO:0000256" key="5">
    <source>
        <dbReference type="ARBA" id="ARBA00022801"/>
    </source>
</evidence>
<feature type="domain" description="Tetrahydrofolate dehydrogenase/cyclohydrolase catalytic" evidence="13">
    <location>
        <begin position="5"/>
        <end position="119"/>
    </location>
</feature>
<dbReference type="GO" id="GO:0005829">
    <property type="term" value="C:cytosol"/>
    <property type="evidence" value="ECO:0007669"/>
    <property type="project" value="TreeGrafter"/>
</dbReference>
<dbReference type="Gene3D" id="3.40.50.10860">
    <property type="entry name" value="Leucine Dehydrogenase, chain A, domain 1"/>
    <property type="match status" value="1"/>
</dbReference>
<dbReference type="InterPro" id="IPR036291">
    <property type="entry name" value="NAD(P)-bd_dom_sf"/>
</dbReference>
<comment type="pathway">
    <text evidence="1 12">One-carbon metabolism; tetrahydrofolate interconversion.</text>
</comment>
<reference evidence="15 16" key="1">
    <citation type="journal article" date="2015" name="Genome Announc.">
        <title>Expanding the biotechnology potential of lactobacilli through comparative genomics of 213 strains and associated genera.</title>
        <authorList>
            <person name="Sun Z."/>
            <person name="Harris H.M."/>
            <person name="McCann A."/>
            <person name="Guo C."/>
            <person name="Argimon S."/>
            <person name="Zhang W."/>
            <person name="Yang X."/>
            <person name="Jeffery I.B."/>
            <person name="Cooney J.C."/>
            <person name="Kagawa T.F."/>
            <person name="Liu W."/>
            <person name="Song Y."/>
            <person name="Salvetti E."/>
            <person name="Wrobel A."/>
            <person name="Rasinkangas P."/>
            <person name="Parkhill J."/>
            <person name="Rea M.C."/>
            <person name="O'Sullivan O."/>
            <person name="Ritari J."/>
            <person name="Douillard F.P."/>
            <person name="Paul Ross R."/>
            <person name="Yang R."/>
            <person name="Briner A.E."/>
            <person name="Felis G.E."/>
            <person name="de Vos W.M."/>
            <person name="Barrangou R."/>
            <person name="Klaenhammer T.R."/>
            <person name="Caufield P.W."/>
            <person name="Cui Y."/>
            <person name="Zhang H."/>
            <person name="O'Toole P.W."/>
        </authorList>
    </citation>
    <scope>NUCLEOTIDE SEQUENCE [LARGE SCALE GENOMIC DNA]</scope>
    <source>
        <strain evidence="15 16">DSM 13343</strain>
    </source>
</reference>
<dbReference type="CDD" id="cd01080">
    <property type="entry name" value="NAD_bind_m-THF_DH_Cyclohyd"/>
    <property type="match status" value="1"/>
</dbReference>
<keyword evidence="2 12" id="KW-0554">One-carbon metabolism</keyword>
<evidence type="ECO:0000313" key="16">
    <source>
        <dbReference type="Proteomes" id="UP000051790"/>
    </source>
</evidence>
<dbReference type="EMBL" id="AZEU01000018">
    <property type="protein sequence ID" value="KRL53210.1"/>
    <property type="molecule type" value="Genomic_DNA"/>
</dbReference>
<dbReference type="NCBIfam" id="NF008058">
    <property type="entry name" value="PRK10792.1"/>
    <property type="match status" value="1"/>
</dbReference>
<dbReference type="OrthoDB" id="9803580at2"/>
<comment type="function">
    <text evidence="12">Catalyzes the oxidation of 5,10-methylenetetrahydrofolate to 5,10-methenyltetrahydrofolate and then the hydrolysis of 5,10-methenyltetrahydrofolate to 10-formyltetrahydrofolate.</text>
</comment>
<dbReference type="GO" id="GO:0000105">
    <property type="term" value="P:L-histidine biosynthetic process"/>
    <property type="evidence" value="ECO:0007669"/>
    <property type="project" value="UniProtKB-KW"/>
</dbReference>
<organism evidence="15 16">
    <name type="scientific">Lacticaseibacillus manihotivorans DSM 13343 = JCM 12514</name>
    <dbReference type="NCBI Taxonomy" id="1423769"/>
    <lineage>
        <taxon>Bacteria</taxon>
        <taxon>Bacillati</taxon>
        <taxon>Bacillota</taxon>
        <taxon>Bacilli</taxon>
        <taxon>Lactobacillales</taxon>
        <taxon>Lactobacillaceae</taxon>
        <taxon>Lacticaseibacillus</taxon>
    </lineage>
</organism>
<dbReference type="GO" id="GO:0009086">
    <property type="term" value="P:methionine biosynthetic process"/>
    <property type="evidence" value="ECO:0007669"/>
    <property type="project" value="UniProtKB-KW"/>
</dbReference>
<dbReference type="HAMAP" id="MF_01576">
    <property type="entry name" value="THF_DHG_CYH"/>
    <property type="match status" value="1"/>
</dbReference>
<evidence type="ECO:0000256" key="7">
    <source>
        <dbReference type="ARBA" id="ARBA00023002"/>
    </source>
</evidence>
<dbReference type="SUPFAM" id="SSF51735">
    <property type="entry name" value="NAD(P)-binding Rossmann-fold domains"/>
    <property type="match status" value="1"/>
</dbReference>
<dbReference type="EC" id="1.5.1.5" evidence="12"/>
<keyword evidence="3 12" id="KW-0028">Amino-acid biosynthesis</keyword>
<dbReference type="InterPro" id="IPR046346">
    <property type="entry name" value="Aminoacid_DH-like_N_sf"/>
</dbReference>
<proteinExistence type="inferred from homology"/>
<dbReference type="EC" id="3.5.4.9" evidence="12"/>
<keyword evidence="6 12" id="KW-0521">NADP</keyword>
<feature type="domain" description="Tetrahydrofolate dehydrogenase/cyclohydrolase NAD(P)-binding" evidence="14">
    <location>
        <begin position="139"/>
        <end position="280"/>
    </location>
</feature>
<keyword evidence="9 12" id="KW-0486">Methionine biosynthesis</keyword>
<dbReference type="InterPro" id="IPR020630">
    <property type="entry name" value="THF_DH/CycHdrlase_cat_dom"/>
</dbReference>
<dbReference type="InterPro" id="IPR000672">
    <property type="entry name" value="THF_DH/CycHdrlase"/>
</dbReference>
<feature type="binding site" evidence="12">
    <location>
        <begin position="164"/>
        <end position="166"/>
    </location>
    <ligand>
        <name>NADP(+)</name>
        <dbReference type="ChEBI" id="CHEBI:58349"/>
    </ligand>
</feature>